<dbReference type="RefSeq" id="WP_198442340.1">
    <property type="nucleotide sequence ID" value="NZ_CBCSHE010000014.1"/>
</dbReference>
<dbReference type="InterPro" id="IPR005580">
    <property type="entry name" value="DbpA/CsdA_RNA-bd_dom"/>
</dbReference>
<evidence type="ECO:0000313" key="4">
    <source>
        <dbReference type="Proteomes" id="UP000595224"/>
    </source>
</evidence>
<evidence type="ECO:0000313" key="3">
    <source>
        <dbReference type="EMBL" id="QQA00627.1"/>
    </source>
</evidence>
<feature type="compositionally biased region" description="Low complexity" evidence="1">
    <location>
        <begin position="255"/>
        <end position="266"/>
    </location>
</feature>
<evidence type="ECO:0000259" key="2">
    <source>
        <dbReference type="Pfam" id="PF03880"/>
    </source>
</evidence>
<dbReference type="Proteomes" id="UP000595224">
    <property type="component" value="Chromosome"/>
</dbReference>
<keyword evidence="4" id="KW-1185">Reference proteome</keyword>
<feature type="region of interest" description="Disordered" evidence="1">
    <location>
        <begin position="201"/>
        <end position="223"/>
    </location>
</feature>
<protein>
    <submittedName>
        <fullName evidence="3">DbpA RNA binding domain-containing protein</fullName>
    </submittedName>
</protein>
<dbReference type="CDD" id="cd12252">
    <property type="entry name" value="RRM_DbpA"/>
    <property type="match status" value="1"/>
</dbReference>
<reference evidence="3 4" key="1">
    <citation type="submission" date="2020-11" db="EMBL/GenBank/DDBJ databases">
        <title>Treponema Peruensis nv. sp., first commensal Treponema isolated from human feces.</title>
        <authorList>
            <person name="Belkhou C."/>
            <person name="Raes J."/>
        </authorList>
    </citation>
    <scope>NUCLEOTIDE SEQUENCE [LARGE SCALE GENOMIC DNA]</scope>
    <source>
        <strain evidence="3 4">RCC2812</strain>
    </source>
</reference>
<evidence type="ECO:0000256" key="1">
    <source>
        <dbReference type="SAM" id="MobiDB-lite"/>
    </source>
</evidence>
<sequence>MSYNHEYVLNEDQIAAFLKDAVSRVENASNADIKTFEQIKKLFKKNVPFSRRKYVAALLVKQATQGFRSNRFNRDRNEQRGSFRNDSFQQKNADRRTRDTRQERNAEGSEEKPARTPRIQIDHALAKTIFISTGRNRGVSARDLVGLLVSVAELDRMRIGDIRTLANYSFIQLFAEDCEKVIKALDGYSFRGRKLSVSYSRKKGEDESFEGSAPASVSAENTDVSAADDHIPAGVTNDAHADTSVNTEAVKLAEEQNAFAAAQSSAAHEETESAPQFSETSDDGQVKSHFGDGAAY</sequence>
<dbReference type="KEGG" id="tper:IWA51_10205"/>
<feature type="domain" description="DEAD box helicase DbpA/CsdA RNA-binding" evidence="2">
    <location>
        <begin position="128"/>
        <end position="198"/>
    </location>
</feature>
<dbReference type="Pfam" id="PF03880">
    <property type="entry name" value="DbpA"/>
    <property type="match status" value="1"/>
</dbReference>
<feature type="compositionally biased region" description="Basic and acidic residues" evidence="1">
    <location>
        <begin position="92"/>
        <end position="118"/>
    </location>
</feature>
<gene>
    <name evidence="3" type="ORF">IWA51_10205</name>
</gene>
<dbReference type="GO" id="GO:0003676">
    <property type="term" value="F:nucleic acid binding"/>
    <property type="evidence" value="ECO:0007669"/>
    <property type="project" value="InterPro"/>
</dbReference>
<feature type="region of interest" description="Disordered" evidence="1">
    <location>
        <begin position="248"/>
        <end position="296"/>
    </location>
</feature>
<organism evidence="3 4">
    <name type="scientific">Treponema peruense</name>
    <dbReference type="NCBI Taxonomy" id="2787628"/>
    <lineage>
        <taxon>Bacteria</taxon>
        <taxon>Pseudomonadati</taxon>
        <taxon>Spirochaetota</taxon>
        <taxon>Spirochaetia</taxon>
        <taxon>Spirochaetales</taxon>
        <taxon>Treponemataceae</taxon>
        <taxon>Treponema</taxon>
    </lineage>
</organism>
<dbReference type="SUPFAM" id="SSF54928">
    <property type="entry name" value="RNA-binding domain, RBD"/>
    <property type="match status" value="1"/>
</dbReference>
<feature type="compositionally biased region" description="Basic and acidic residues" evidence="1">
    <location>
        <begin position="72"/>
        <end position="83"/>
    </location>
</feature>
<dbReference type="InterPro" id="IPR035979">
    <property type="entry name" value="RBD_domain_sf"/>
</dbReference>
<name>A0A7T3V4I2_9SPIR</name>
<dbReference type="Gene3D" id="3.30.70.330">
    <property type="match status" value="1"/>
</dbReference>
<dbReference type="InterPro" id="IPR012677">
    <property type="entry name" value="Nucleotide-bd_a/b_plait_sf"/>
</dbReference>
<feature type="region of interest" description="Disordered" evidence="1">
    <location>
        <begin position="70"/>
        <end position="118"/>
    </location>
</feature>
<accession>A0A7T3V4I2</accession>
<proteinExistence type="predicted"/>
<dbReference type="EMBL" id="CP064936">
    <property type="protein sequence ID" value="QQA00627.1"/>
    <property type="molecule type" value="Genomic_DNA"/>
</dbReference>
<dbReference type="AlphaFoldDB" id="A0A7T3V4I2"/>